<evidence type="ECO:0000313" key="9">
    <source>
        <dbReference type="Proteomes" id="UP000310158"/>
    </source>
</evidence>
<keyword evidence="4" id="KW-0479">Metal-binding</keyword>
<sequence length="716" mass="79735">MFSNDLTSGADPRPAISHSTYSATTENDSDCTIPSNSLTIYMPVVSPPTPAPSPRPSDAGFIIPRSSITDPFNVSLHEFDRLLSLDPTVRRQYLTAILSRCTPSELLYISTIIAPLLKRDFLRELPAELALYILSFLDEPRALARAARVSRYWFSLAADESLWKQMCNLYRFQRQVNSVALNQEEDDGELDENELLELSYAYGKLWKHRTQHPSDLGSSLPSLSKLPRIPHPSPNSSDFLYRNLFKYSYMTVTNWRRGGHCLRTHRIPALNPDSGVVTSVALDTDWVVAGLANHRIHVFSAHTGVLVRTLVGHELGVWAVNLVSRGGSWDDPSMDVDVASSTDTGARQNPGHHFTESGRNSKKKKRDPIPEVKERFNETLRQNRHPAGTSVLDPQGLDLLLQPTLRAAVGLDQPRRRLVPGFAGKMKQSDVCGASEGWGQPNALVVSGGCDKVLRVWDINSGLCVYVLQGHTSTVRCLKVLHNRPIAVSGSRDMSLRVWDVQRGRMLRVLQGHTQSVRALDVCGNKVVSGSYDCTCRLWDIDTGECLHVLRGHLHQIYCIAFDGTRIASGGLDTTVRVWDAKNGQCIALLQGHTALVCQMQLSSTLLATGGADGRVIMFDLNNYEVQHRILAHDSSVTALQFDQDFLVTGGNDGRVRLYELQSGNYVREMTEPSESVWKVVFRREVCVITCKRAGKTTVEVWGFRPREVRAMVLDL</sequence>
<keyword evidence="4" id="KW-0863">Zinc-finger</keyword>
<dbReference type="PROSITE" id="PS50966">
    <property type="entry name" value="ZF_SWIM"/>
    <property type="match status" value="1"/>
</dbReference>
<dbReference type="SUPFAM" id="SSF50998">
    <property type="entry name" value="Quinoprotein alcohol dehydrogenase-like"/>
    <property type="match status" value="1"/>
</dbReference>
<dbReference type="Proteomes" id="UP000310158">
    <property type="component" value="Unassembled WGS sequence"/>
</dbReference>
<dbReference type="Pfam" id="PF12937">
    <property type="entry name" value="F-box-like"/>
    <property type="match status" value="1"/>
</dbReference>
<dbReference type="Pfam" id="PF00400">
    <property type="entry name" value="WD40"/>
    <property type="match status" value="6"/>
</dbReference>
<feature type="repeat" description="WD" evidence="3">
    <location>
        <begin position="590"/>
        <end position="629"/>
    </location>
</feature>
<dbReference type="InterPro" id="IPR036047">
    <property type="entry name" value="F-box-like_dom_sf"/>
</dbReference>
<feature type="compositionally biased region" description="Polar residues" evidence="5">
    <location>
        <begin position="17"/>
        <end position="29"/>
    </location>
</feature>
<dbReference type="InterPro" id="IPR001810">
    <property type="entry name" value="F-box_dom"/>
</dbReference>
<evidence type="ECO:0000256" key="4">
    <source>
        <dbReference type="PROSITE-ProRule" id="PRU00325"/>
    </source>
</evidence>
<feature type="repeat" description="WD" evidence="3">
    <location>
        <begin position="510"/>
        <end position="549"/>
    </location>
</feature>
<dbReference type="SMART" id="SM00320">
    <property type="entry name" value="WD40"/>
    <property type="match status" value="7"/>
</dbReference>
<dbReference type="InterPro" id="IPR001680">
    <property type="entry name" value="WD40_rpt"/>
</dbReference>
<evidence type="ECO:0000256" key="5">
    <source>
        <dbReference type="SAM" id="MobiDB-lite"/>
    </source>
</evidence>
<dbReference type="PRINTS" id="PR00320">
    <property type="entry name" value="GPROTEINBRPT"/>
</dbReference>
<dbReference type="PANTHER" id="PTHR44129">
    <property type="entry name" value="WD REPEAT-CONTAINING PROTEIN POP1"/>
    <property type="match status" value="1"/>
</dbReference>
<comment type="caution">
    <text evidence="8">The sequence shown here is derived from an EMBL/GenBank/DDBJ whole genome shotgun (WGS) entry which is preliminary data.</text>
</comment>
<protein>
    <recommendedName>
        <fullName evidence="10">F-box domain-containing protein</fullName>
    </recommendedName>
</protein>
<keyword evidence="9" id="KW-1185">Reference proteome</keyword>
<dbReference type="Gene3D" id="1.20.1280.50">
    <property type="match status" value="1"/>
</dbReference>
<dbReference type="PROSITE" id="PS50082">
    <property type="entry name" value="WD_REPEATS_2"/>
    <property type="match status" value="6"/>
</dbReference>
<feature type="repeat" description="WD" evidence="3">
    <location>
        <begin position="630"/>
        <end position="669"/>
    </location>
</feature>
<proteinExistence type="predicted"/>
<evidence type="ECO:0000256" key="2">
    <source>
        <dbReference type="ARBA" id="ARBA00022737"/>
    </source>
</evidence>
<dbReference type="SUPFAM" id="SSF81383">
    <property type="entry name" value="F-box domain"/>
    <property type="match status" value="1"/>
</dbReference>
<feature type="domain" description="F-box" evidence="6">
    <location>
        <begin position="119"/>
        <end position="166"/>
    </location>
</feature>
<name>A0A4S4M1S3_9AGAM</name>
<evidence type="ECO:0008006" key="10">
    <source>
        <dbReference type="Google" id="ProtNLM"/>
    </source>
</evidence>
<feature type="region of interest" description="Disordered" evidence="5">
    <location>
        <begin position="333"/>
        <end position="371"/>
    </location>
</feature>
<dbReference type="PROSITE" id="PS00678">
    <property type="entry name" value="WD_REPEATS_1"/>
    <property type="match status" value="3"/>
</dbReference>
<evidence type="ECO:0000259" key="6">
    <source>
        <dbReference type="PROSITE" id="PS50181"/>
    </source>
</evidence>
<feature type="repeat" description="WD" evidence="3">
    <location>
        <begin position="444"/>
        <end position="467"/>
    </location>
</feature>
<feature type="repeat" description="WD" evidence="3">
    <location>
        <begin position="468"/>
        <end position="509"/>
    </location>
</feature>
<accession>A0A4S4M1S3</accession>
<evidence type="ECO:0000259" key="7">
    <source>
        <dbReference type="PROSITE" id="PS50966"/>
    </source>
</evidence>
<evidence type="ECO:0000313" key="8">
    <source>
        <dbReference type="EMBL" id="THH18932.1"/>
    </source>
</evidence>
<dbReference type="CDD" id="cd00200">
    <property type="entry name" value="WD40"/>
    <property type="match status" value="1"/>
</dbReference>
<evidence type="ECO:0000256" key="3">
    <source>
        <dbReference type="PROSITE-ProRule" id="PRU00221"/>
    </source>
</evidence>
<dbReference type="InterPro" id="IPR020472">
    <property type="entry name" value="WD40_PAC1"/>
</dbReference>
<dbReference type="InterPro" id="IPR007527">
    <property type="entry name" value="Znf_SWIM"/>
</dbReference>
<dbReference type="Gene3D" id="2.130.10.10">
    <property type="entry name" value="YVTN repeat-like/Quinoprotein amine dehydrogenase"/>
    <property type="match status" value="2"/>
</dbReference>
<dbReference type="EMBL" id="SGPL01000060">
    <property type="protein sequence ID" value="THH18932.1"/>
    <property type="molecule type" value="Genomic_DNA"/>
</dbReference>
<dbReference type="PROSITE" id="PS50181">
    <property type="entry name" value="FBOX"/>
    <property type="match status" value="1"/>
</dbReference>
<dbReference type="InterPro" id="IPR036322">
    <property type="entry name" value="WD40_repeat_dom_sf"/>
</dbReference>
<dbReference type="OrthoDB" id="190105at2759"/>
<dbReference type="GO" id="GO:0008270">
    <property type="term" value="F:zinc ion binding"/>
    <property type="evidence" value="ECO:0007669"/>
    <property type="project" value="UniProtKB-KW"/>
</dbReference>
<reference evidence="8 9" key="1">
    <citation type="submission" date="2019-02" db="EMBL/GenBank/DDBJ databases">
        <title>Genome sequencing of the rare red list fungi Bondarzewia mesenterica.</title>
        <authorList>
            <person name="Buettner E."/>
            <person name="Kellner H."/>
        </authorList>
    </citation>
    <scope>NUCLEOTIDE SEQUENCE [LARGE SCALE GENOMIC DNA]</scope>
    <source>
        <strain evidence="8 9">DSM 108281</strain>
    </source>
</reference>
<organism evidence="8 9">
    <name type="scientific">Bondarzewia mesenterica</name>
    <dbReference type="NCBI Taxonomy" id="1095465"/>
    <lineage>
        <taxon>Eukaryota</taxon>
        <taxon>Fungi</taxon>
        <taxon>Dikarya</taxon>
        <taxon>Basidiomycota</taxon>
        <taxon>Agaricomycotina</taxon>
        <taxon>Agaricomycetes</taxon>
        <taxon>Russulales</taxon>
        <taxon>Bondarzewiaceae</taxon>
        <taxon>Bondarzewia</taxon>
    </lineage>
</organism>
<feature type="repeat" description="WD" evidence="3">
    <location>
        <begin position="550"/>
        <end position="589"/>
    </location>
</feature>
<dbReference type="InterPro" id="IPR050349">
    <property type="entry name" value="WD_LIS1/nudF_dynein_reg"/>
</dbReference>
<keyword evidence="1 3" id="KW-0853">WD repeat</keyword>
<dbReference type="InterPro" id="IPR011047">
    <property type="entry name" value="Quinoprotein_ADH-like_sf"/>
</dbReference>
<dbReference type="PROSITE" id="PS50294">
    <property type="entry name" value="WD_REPEATS_REGION"/>
    <property type="match status" value="4"/>
</dbReference>
<dbReference type="InterPro" id="IPR019775">
    <property type="entry name" value="WD40_repeat_CS"/>
</dbReference>
<dbReference type="InterPro" id="IPR015943">
    <property type="entry name" value="WD40/YVTN_repeat-like_dom_sf"/>
</dbReference>
<keyword evidence="4" id="KW-0862">Zinc</keyword>
<dbReference type="SUPFAM" id="SSF50978">
    <property type="entry name" value="WD40 repeat-like"/>
    <property type="match status" value="1"/>
</dbReference>
<evidence type="ECO:0000256" key="1">
    <source>
        <dbReference type="ARBA" id="ARBA00022574"/>
    </source>
</evidence>
<feature type="region of interest" description="Disordered" evidence="5">
    <location>
        <begin position="1"/>
        <end position="29"/>
    </location>
</feature>
<keyword evidence="2" id="KW-0677">Repeat</keyword>
<gene>
    <name evidence="8" type="ORF">EW146_g2153</name>
</gene>
<dbReference type="AlphaFoldDB" id="A0A4S4M1S3"/>
<dbReference type="SMART" id="SM00256">
    <property type="entry name" value="FBOX"/>
    <property type="match status" value="1"/>
</dbReference>
<feature type="domain" description="SWIM-type" evidence="7">
    <location>
        <begin position="525"/>
        <end position="557"/>
    </location>
</feature>